<evidence type="ECO:0000256" key="3">
    <source>
        <dbReference type="ARBA" id="ARBA00023134"/>
    </source>
</evidence>
<keyword evidence="2 4" id="KW-0067">ATP-binding</keyword>
<dbReference type="InterPro" id="IPR005337">
    <property type="entry name" value="RapZ-like"/>
</dbReference>
<feature type="binding site" evidence="4">
    <location>
        <begin position="8"/>
        <end position="15"/>
    </location>
    <ligand>
        <name>ATP</name>
        <dbReference type="ChEBI" id="CHEBI:30616"/>
    </ligand>
</feature>
<accession>A0A7W8HJL8</accession>
<dbReference type="NCBIfam" id="NF003828">
    <property type="entry name" value="PRK05416.1"/>
    <property type="match status" value="1"/>
</dbReference>
<dbReference type="Pfam" id="PF03668">
    <property type="entry name" value="RapZ-like_N"/>
    <property type="match status" value="1"/>
</dbReference>
<protein>
    <submittedName>
        <fullName evidence="7">UPF0042 nucleotide-binding protein</fullName>
    </submittedName>
</protein>
<dbReference type="GO" id="GO:0005524">
    <property type="term" value="F:ATP binding"/>
    <property type="evidence" value="ECO:0007669"/>
    <property type="project" value="UniProtKB-UniRule"/>
</dbReference>
<dbReference type="SUPFAM" id="SSF52540">
    <property type="entry name" value="P-loop containing nucleoside triphosphate hydrolases"/>
    <property type="match status" value="1"/>
</dbReference>
<dbReference type="InterPro" id="IPR053930">
    <property type="entry name" value="RapZ-like_N"/>
</dbReference>
<keyword evidence="1 4" id="KW-0547">Nucleotide-binding</keyword>
<evidence type="ECO:0000313" key="8">
    <source>
        <dbReference type="Proteomes" id="UP000532440"/>
    </source>
</evidence>
<sequence length="292" mass="32707">MRVVLITGISGSGKSVAINVLEDDGYFCIDNLPVRFLQDVIGSLSEAGHERVAVSIDARSGASVTDLRVMVAGLGRSGHDVKVIFLNARTDTLLQRYSETRRRHPLATGNPPMQGDKTATLAESIERERDLMSAIEDLGVSIDTSDLHPNVLRQWVRDVVGAQRAPLTLLFVSFAYKLGVPLDADLVFDARCLPNPYYTSELRPLTGLDEPVAEFLREIPSVQRFIDHIGNFLHSWLPFYVQENRSYLTLAIGCTGGQHRSVYCIEELARRFRRTEHVLVRHRSLTQRRNAP</sequence>
<dbReference type="PANTHER" id="PTHR30448:SF0">
    <property type="entry name" value="RNASE ADAPTER PROTEIN RAPZ"/>
    <property type="match status" value="1"/>
</dbReference>
<dbReference type="Gene3D" id="3.40.50.300">
    <property type="entry name" value="P-loop containing nucleotide triphosphate hydrolases"/>
    <property type="match status" value="1"/>
</dbReference>
<organism evidence="7 8">
    <name type="scientific">Quisquiliibacterium transsilvanicum</name>
    <dbReference type="NCBI Taxonomy" id="1549638"/>
    <lineage>
        <taxon>Bacteria</taxon>
        <taxon>Pseudomonadati</taxon>
        <taxon>Pseudomonadota</taxon>
        <taxon>Betaproteobacteria</taxon>
        <taxon>Burkholderiales</taxon>
        <taxon>Burkholderiaceae</taxon>
        <taxon>Quisquiliibacterium</taxon>
    </lineage>
</organism>
<dbReference type="GO" id="GO:0005525">
    <property type="term" value="F:GTP binding"/>
    <property type="evidence" value="ECO:0007669"/>
    <property type="project" value="UniProtKB-UniRule"/>
</dbReference>
<evidence type="ECO:0000256" key="2">
    <source>
        <dbReference type="ARBA" id="ARBA00022840"/>
    </source>
</evidence>
<evidence type="ECO:0000259" key="6">
    <source>
        <dbReference type="Pfam" id="PF22740"/>
    </source>
</evidence>
<dbReference type="AlphaFoldDB" id="A0A7W8HJL8"/>
<dbReference type="PANTHER" id="PTHR30448">
    <property type="entry name" value="RNASE ADAPTER PROTEIN RAPZ"/>
    <property type="match status" value="1"/>
</dbReference>
<dbReference type="HAMAP" id="MF_00636">
    <property type="entry name" value="RapZ_like"/>
    <property type="match status" value="1"/>
</dbReference>
<evidence type="ECO:0000313" key="7">
    <source>
        <dbReference type="EMBL" id="MBB5273097.1"/>
    </source>
</evidence>
<dbReference type="Proteomes" id="UP000532440">
    <property type="component" value="Unassembled WGS sequence"/>
</dbReference>
<proteinExistence type="inferred from homology"/>
<dbReference type="PIRSF" id="PIRSF005052">
    <property type="entry name" value="P-loopkin"/>
    <property type="match status" value="1"/>
</dbReference>
<dbReference type="InterPro" id="IPR053931">
    <property type="entry name" value="RapZ_C"/>
</dbReference>
<evidence type="ECO:0000256" key="1">
    <source>
        <dbReference type="ARBA" id="ARBA00022741"/>
    </source>
</evidence>
<feature type="binding site" evidence="4">
    <location>
        <begin position="57"/>
        <end position="60"/>
    </location>
    <ligand>
        <name>GTP</name>
        <dbReference type="ChEBI" id="CHEBI:37565"/>
    </ligand>
</feature>
<keyword evidence="8" id="KW-1185">Reference proteome</keyword>
<reference evidence="7 8" key="1">
    <citation type="submission" date="2020-08" db="EMBL/GenBank/DDBJ databases">
        <title>Genomic Encyclopedia of Type Strains, Phase IV (KMG-IV): sequencing the most valuable type-strain genomes for metagenomic binning, comparative biology and taxonomic classification.</title>
        <authorList>
            <person name="Goeker M."/>
        </authorList>
    </citation>
    <scope>NUCLEOTIDE SEQUENCE [LARGE SCALE GENOMIC DNA]</scope>
    <source>
        <strain evidence="7 8">DSM 29781</strain>
    </source>
</reference>
<keyword evidence="3 4" id="KW-0342">GTP-binding</keyword>
<evidence type="ECO:0000256" key="4">
    <source>
        <dbReference type="HAMAP-Rule" id="MF_00636"/>
    </source>
</evidence>
<dbReference type="EMBL" id="JACHGB010000006">
    <property type="protein sequence ID" value="MBB5273097.1"/>
    <property type="molecule type" value="Genomic_DNA"/>
</dbReference>
<feature type="domain" description="RapZ C-terminal" evidence="6">
    <location>
        <begin position="168"/>
        <end position="285"/>
    </location>
</feature>
<dbReference type="Pfam" id="PF22740">
    <property type="entry name" value="PapZ_C"/>
    <property type="match status" value="1"/>
</dbReference>
<name>A0A7W8HJL8_9BURK</name>
<comment type="caution">
    <text evidence="7">The sequence shown here is derived from an EMBL/GenBank/DDBJ whole genome shotgun (WGS) entry which is preliminary data.</text>
</comment>
<gene>
    <name evidence="7" type="ORF">HNQ70_003125</name>
</gene>
<evidence type="ECO:0000259" key="5">
    <source>
        <dbReference type="Pfam" id="PF03668"/>
    </source>
</evidence>
<feature type="domain" description="RapZ-like N-terminal" evidence="5">
    <location>
        <begin position="1"/>
        <end position="161"/>
    </location>
</feature>
<dbReference type="InterPro" id="IPR027417">
    <property type="entry name" value="P-loop_NTPase"/>
</dbReference>
<dbReference type="RefSeq" id="WP_183969367.1">
    <property type="nucleotide sequence ID" value="NZ_BAABEW010000007.1"/>
</dbReference>